<reference evidence="1" key="1">
    <citation type="submission" date="2021-01" db="EMBL/GenBank/DDBJ databases">
        <title>Outbreak of Burkholderia contaminns endophthalmitis traced to a clinical ventilation system.</title>
        <authorList>
            <person name="Lipuma J."/>
            <person name="Spilker T."/>
            <person name="Kratholm J."/>
        </authorList>
    </citation>
    <scope>NUCLEOTIDE SEQUENCE</scope>
    <source>
        <strain evidence="1">HI4954</strain>
    </source>
</reference>
<reference evidence="2 4" key="2">
    <citation type="submission" date="2021-03" db="EMBL/GenBank/DDBJ databases">
        <title>Clinical course, treatment and visual outcome of an outbreak of Burkholderia contaminans endophthalmitis following cataract surgery.</title>
        <authorList>
            <person name="Lind C."/>
            <person name="Olsen K."/>
            <person name="Angelsen N.K."/>
            <person name="Krefting E.A."/>
            <person name="Fossen K."/>
            <person name="Gravningen K."/>
            <person name="Depoorter E."/>
            <person name="Vandamme P."/>
            <person name="Bertelsen G."/>
        </authorList>
    </citation>
    <scope>NUCLEOTIDE SEQUENCE [LARGE SCALE GENOMIC DNA]</scope>
    <source>
        <strain evidence="2 4">51242556</strain>
    </source>
</reference>
<dbReference type="AlphaFoldDB" id="A0AAP1V675"/>
<evidence type="ECO:0000313" key="4">
    <source>
        <dbReference type="Proteomes" id="UP000664048"/>
    </source>
</evidence>
<accession>A0AAP1V675</accession>
<organism evidence="1 3">
    <name type="scientific">Burkholderia contaminans</name>
    <dbReference type="NCBI Taxonomy" id="488447"/>
    <lineage>
        <taxon>Bacteria</taxon>
        <taxon>Pseudomonadati</taxon>
        <taxon>Pseudomonadota</taxon>
        <taxon>Betaproteobacteria</taxon>
        <taxon>Burkholderiales</taxon>
        <taxon>Burkholderiaceae</taxon>
        <taxon>Burkholderia</taxon>
        <taxon>Burkholderia cepacia complex</taxon>
    </lineage>
</organism>
<name>A0AAP1V675_9BURK</name>
<dbReference type="EMBL" id="JAENIB010000009">
    <property type="protein sequence ID" value="MBK1932600.1"/>
    <property type="molecule type" value="Genomic_DNA"/>
</dbReference>
<dbReference type="Proteomes" id="UP000611459">
    <property type="component" value="Unassembled WGS sequence"/>
</dbReference>
<evidence type="ECO:0000313" key="1">
    <source>
        <dbReference type="EMBL" id="MBK1932600.1"/>
    </source>
</evidence>
<dbReference type="Proteomes" id="UP000664048">
    <property type="component" value="Unassembled WGS sequence"/>
</dbReference>
<sequence length="97" mass="10161">MATSRTREKLVVALTEVMPGEARVAGISLAFSHATALLGGFTPAVSTCLTQVMHDWAASGYWQGFRCGSRPFVRKPGLYRRGAARNASASASASASA</sequence>
<dbReference type="EMBL" id="JAGEMX010000010">
    <property type="protein sequence ID" value="MBO1833097.1"/>
    <property type="molecule type" value="Genomic_DNA"/>
</dbReference>
<evidence type="ECO:0000313" key="3">
    <source>
        <dbReference type="Proteomes" id="UP000611459"/>
    </source>
</evidence>
<proteinExistence type="predicted"/>
<keyword evidence="4" id="KW-1185">Reference proteome</keyword>
<evidence type="ECO:0000313" key="2">
    <source>
        <dbReference type="EMBL" id="MBO1833097.1"/>
    </source>
</evidence>
<gene>
    <name evidence="2" type="ORF">J4M89_27295</name>
    <name evidence="1" type="ORF">JIN94_22205</name>
</gene>
<comment type="caution">
    <text evidence="1">The sequence shown here is derived from an EMBL/GenBank/DDBJ whole genome shotgun (WGS) entry which is preliminary data.</text>
</comment>
<protein>
    <submittedName>
        <fullName evidence="1">Uncharacterized protein</fullName>
    </submittedName>
</protein>